<comment type="caution">
    <text evidence="1">The sequence shown here is derived from an EMBL/GenBank/DDBJ whole genome shotgun (WGS) entry which is preliminary data.</text>
</comment>
<evidence type="ECO:0000313" key="2">
    <source>
        <dbReference type="Proteomes" id="UP000827976"/>
    </source>
</evidence>
<reference evidence="2" key="1">
    <citation type="journal article" date="2022" name="Nat. Commun.">
        <title>Chromosome evolution and the genetic basis of agronomically important traits in greater yam.</title>
        <authorList>
            <person name="Bredeson J.V."/>
            <person name="Lyons J.B."/>
            <person name="Oniyinde I.O."/>
            <person name="Okereke N.R."/>
            <person name="Kolade O."/>
            <person name="Nnabue I."/>
            <person name="Nwadili C.O."/>
            <person name="Hribova E."/>
            <person name="Parker M."/>
            <person name="Nwogha J."/>
            <person name="Shu S."/>
            <person name="Carlson J."/>
            <person name="Kariba R."/>
            <person name="Muthemba S."/>
            <person name="Knop K."/>
            <person name="Barton G.J."/>
            <person name="Sherwood A.V."/>
            <person name="Lopez-Montes A."/>
            <person name="Asiedu R."/>
            <person name="Jamnadass R."/>
            <person name="Muchugi A."/>
            <person name="Goodstein D."/>
            <person name="Egesi C.N."/>
            <person name="Featherston J."/>
            <person name="Asfaw A."/>
            <person name="Simpson G.G."/>
            <person name="Dolezel J."/>
            <person name="Hendre P.S."/>
            <person name="Van Deynze A."/>
            <person name="Kumar P.L."/>
            <person name="Obidiegwu J.E."/>
            <person name="Bhattacharjee R."/>
            <person name="Rokhsar D.S."/>
        </authorList>
    </citation>
    <scope>NUCLEOTIDE SEQUENCE [LARGE SCALE GENOMIC DNA]</scope>
    <source>
        <strain evidence="2">cv. TDa95/00328</strain>
    </source>
</reference>
<gene>
    <name evidence="1" type="ORF">IHE45_05G038000</name>
</gene>
<dbReference type="Proteomes" id="UP000827976">
    <property type="component" value="Chromosome 5"/>
</dbReference>
<dbReference type="EC" id="2.7.4.3" evidence="1"/>
<organism evidence="1 2">
    <name type="scientific">Dioscorea alata</name>
    <name type="common">Purple yam</name>
    <dbReference type="NCBI Taxonomy" id="55571"/>
    <lineage>
        <taxon>Eukaryota</taxon>
        <taxon>Viridiplantae</taxon>
        <taxon>Streptophyta</taxon>
        <taxon>Embryophyta</taxon>
        <taxon>Tracheophyta</taxon>
        <taxon>Spermatophyta</taxon>
        <taxon>Magnoliopsida</taxon>
        <taxon>Liliopsida</taxon>
        <taxon>Dioscoreales</taxon>
        <taxon>Dioscoreaceae</taxon>
        <taxon>Dioscorea</taxon>
    </lineage>
</organism>
<evidence type="ECO:0000313" key="1">
    <source>
        <dbReference type="EMBL" id="KAH7681110.1"/>
    </source>
</evidence>
<name>A0ACB7W0Z0_DIOAL</name>
<keyword evidence="1" id="KW-0808">Transferase</keyword>
<protein>
    <submittedName>
        <fullName evidence="1">Adenylate kinase/UMP-CMP kinase protein</fullName>
        <ecNumber evidence="1">2.7.4.3</ecNumber>
    </submittedName>
</protein>
<proteinExistence type="predicted"/>
<keyword evidence="2" id="KW-1185">Reference proteome</keyword>
<accession>A0ACB7W0Z0</accession>
<keyword evidence="1" id="KW-0418">Kinase</keyword>
<dbReference type="EMBL" id="CM037015">
    <property type="protein sequence ID" value="KAH7681110.1"/>
    <property type="molecule type" value="Genomic_DNA"/>
</dbReference>
<sequence length="262" mass="28866">MVLVQRSSGTEREREREMASRGGVDLEEIPSVDLMTELLRRMKCSSKPDKRLILIGPPGSGKGTQSPLIKDEYCLCHLATGDMLRAAVAAKTPLGIKAKETMEKGELVSDDLVVGIIDEAIKKPSCQKGFILDGFPRTVAQAEKLDEMLGKQGTKIDKVLNFAIDDAILEERITGRWIHPPSGRTYHTKFAPPKTPGLDDVTGEPLIQRKDDTAEVLKSRLEAFHRQTAPVIDYYSKKGNVAQLHAEKPPKEVTAEVQKALA</sequence>